<keyword evidence="4" id="KW-0408">Iron</keyword>
<evidence type="ECO:0000256" key="3">
    <source>
        <dbReference type="ARBA" id="ARBA00023002"/>
    </source>
</evidence>
<evidence type="ECO:0000256" key="1">
    <source>
        <dbReference type="ARBA" id="ARBA00010617"/>
    </source>
</evidence>
<reference evidence="5" key="2">
    <citation type="submission" date="2021-02" db="EMBL/GenBank/DDBJ databases">
        <authorList>
            <person name="Kimball J.A."/>
            <person name="Haas M.W."/>
            <person name="Macchietto M."/>
            <person name="Kono T."/>
            <person name="Duquette J."/>
            <person name="Shao M."/>
        </authorList>
    </citation>
    <scope>NUCLEOTIDE SEQUENCE</scope>
    <source>
        <tissue evidence="5">Fresh leaf tissue</tissue>
    </source>
</reference>
<dbReference type="PANTHER" id="PTHR24296">
    <property type="entry name" value="CYTOCHROME P450"/>
    <property type="match status" value="1"/>
</dbReference>
<comment type="similarity">
    <text evidence="1">Belongs to the cytochrome P450 family.</text>
</comment>
<sequence>MDMADLLMRSTLDTFFKVGFGVHIGSLSGSNKEGAAFARAFDDASEQVSAREGEESHSGCFDNKYIRDIILNFVIAGRDTTAGTLSWFLYVLCRNQRIKGQDRAGSLSETLRLYPAVPIDAKYCFSDDTLPDGHAIRKGDMVNYQRTPYPMGRMTFLWETTPRVQA</sequence>
<dbReference type="OrthoDB" id="1470350at2759"/>
<evidence type="ECO:0008006" key="7">
    <source>
        <dbReference type="Google" id="ProtNLM"/>
    </source>
</evidence>
<proteinExistence type="inferred from homology"/>
<protein>
    <recommendedName>
        <fullName evidence="7">Cytochrome P450</fullName>
    </recommendedName>
</protein>
<keyword evidence="6" id="KW-1185">Reference proteome</keyword>
<dbReference type="Proteomes" id="UP000729402">
    <property type="component" value="Unassembled WGS sequence"/>
</dbReference>
<dbReference type="GO" id="GO:0005506">
    <property type="term" value="F:iron ion binding"/>
    <property type="evidence" value="ECO:0007669"/>
    <property type="project" value="InterPro"/>
</dbReference>
<dbReference type="Pfam" id="PF00067">
    <property type="entry name" value="p450"/>
    <property type="match status" value="1"/>
</dbReference>
<reference evidence="5" key="1">
    <citation type="journal article" date="2021" name="bioRxiv">
        <title>Whole Genome Assembly and Annotation of Northern Wild Rice, Zizania palustris L., Supports a Whole Genome Duplication in the Zizania Genus.</title>
        <authorList>
            <person name="Haas M."/>
            <person name="Kono T."/>
            <person name="Macchietto M."/>
            <person name="Millas R."/>
            <person name="McGilp L."/>
            <person name="Shao M."/>
            <person name="Duquette J."/>
            <person name="Hirsch C.N."/>
            <person name="Kimball J."/>
        </authorList>
    </citation>
    <scope>NUCLEOTIDE SEQUENCE</scope>
    <source>
        <tissue evidence="5">Fresh leaf tissue</tissue>
    </source>
</reference>
<evidence type="ECO:0000313" key="6">
    <source>
        <dbReference type="Proteomes" id="UP000729402"/>
    </source>
</evidence>
<organism evidence="5 6">
    <name type="scientific">Zizania palustris</name>
    <name type="common">Northern wild rice</name>
    <dbReference type="NCBI Taxonomy" id="103762"/>
    <lineage>
        <taxon>Eukaryota</taxon>
        <taxon>Viridiplantae</taxon>
        <taxon>Streptophyta</taxon>
        <taxon>Embryophyta</taxon>
        <taxon>Tracheophyta</taxon>
        <taxon>Spermatophyta</taxon>
        <taxon>Magnoliopsida</taxon>
        <taxon>Liliopsida</taxon>
        <taxon>Poales</taxon>
        <taxon>Poaceae</taxon>
        <taxon>BOP clade</taxon>
        <taxon>Oryzoideae</taxon>
        <taxon>Oryzeae</taxon>
        <taxon>Zizaniinae</taxon>
        <taxon>Zizania</taxon>
    </lineage>
</organism>
<dbReference type="EMBL" id="JAAALK010000285">
    <property type="protein sequence ID" value="KAG8065893.1"/>
    <property type="molecule type" value="Genomic_DNA"/>
</dbReference>
<comment type="caution">
    <text evidence="5">The sequence shown here is derived from an EMBL/GenBank/DDBJ whole genome shotgun (WGS) entry which is preliminary data.</text>
</comment>
<evidence type="ECO:0000313" key="5">
    <source>
        <dbReference type="EMBL" id="KAG8065893.1"/>
    </source>
</evidence>
<dbReference type="GO" id="GO:0020037">
    <property type="term" value="F:heme binding"/>
    <property type="evidence" value="ECO:0007669"/>
    <property type="project" value="InterPro"/>
</dbReference>
<dbReference type="InterPro" id="IPR001128">
    <property type="entry name" value="Cyt_P450"/>
</dbReference>
<keyword evidence="2" id="KW-0479">Metal-binding</keyword>
<dbReference type="GO" id="GO:0016705">
    <property type="term" value="F:oxidoreductase activity, acting on paired donors, with incorporation or reduction of molecular oxygen"/>
    <property type="evidence" value="ECO:0007669"/>
    <property type="project" value="InterPro"/>
</dbReference>
<evidence type="ECO:0000256" key="2">
    <source>
        <dbReference type="ARBA" id="ARBA00022723"/>
    </source>
</evidence>
<dbReference type="AlphaFoldDB" id="A0A8J5S6X1"/>
<dbReference type="GO" id="GO:0004497">
    <property type="term" value="F:monooxygenase activity"/>
    <property type="evidence" value="ECO:0007669"/>
    <property type="project" value="InterPro"/>
</dbReference>
<accession>A0A8J5S6X1</accession>
<evidence type="ECO:0000256" key="4">
    <source>
        <dbReference type="ARBA" id="ARBA00023004"/>
    </source>
</evidence>
<gene>
    <name evidence="5" type="ORF">GUJ93_ZPchr0004g39899</name>
</gene>
<name>A0A8J5S6X1_ZIZPA</name>
<keyword evidence="3" id="KW-0560">Oxidoreductase</keyword>